<dbReference type="Pfam" id="PF13614">
    <property type="entry name" value="AAA_31"/>
    <property type="match status" value="1"/>
</dbReference>
<protein>
    <submittedName>
        <fullName evidence="2">ParA family protein</fullName>
    </submittedName>
</protein>
<dbReference type="RefSeq" id="WP_167696166.1">
    <property type="nucleotide sequence ID" value="NZ_CP118181.1"/>
</dbReference>
<sequence length="339" mass="38230">MKSYTLWNNKGGVGKSLLTFILATEYARMHPAESVLVIDMCPQSDISQLLLGGTKGEGKNYEKVDEKKITIGHYFNERLSHSPFALLGTESDYFIHVASYNIGMPKNIYLMCGHNSLEILAPALEATAEIKGIDGQSKHRQILGIIKDLKIPFSNKYKGASCLFIDTNPSFSIYTKMALLAGDQLIIPCLADYGSSLALKNVFHLLYGINQNNSEIHSKYTLKEQAMMYDLSVPIIAHVIFGRSTRYDKGSAQAFKNIERGMREYLQMMKKEYNGSIFLPVNSLEYDLPDMNSLVPVITYDPQVISLMKNRVQTAEGKIIQVNNLKQYKEYINRLVELL</sequence>
<dbReference type="InterPro" id="IPR027417">
    <property type="entry name" value="P-loop_NTPase"/>
</dbReference>
<comment type="caution">
    <text evidence="2">The sequence shown here is derived from an EMBL/GenBank/DDBJ whole genome shotgun (WGS) entry which is preliminary data.</text>
</comment>
<evidence type="ECO:0000259" key="1">
    <source>
        <dbReference type="Pfam" id="PF13614"/>
    </source>
</evidence>
<dbReference type="PANTHER" id="PTHR13696">
    <property type="entry name" value="P-LOOP CONTAINING NUCLEOSIDE TRIPHOSPHATE HYDROLASE"/>
    <property type="match status" value="1"/>
</dbReference>
<accession>A0A968GGI0</accession>
<evidence type="ECO:0000313" key="2">
    <source>
        <dbReference type="EMBL" id="NIZ70074.1"/>
    </source>
</evidence>
<name>A0A968GGI0_9SPIO</name>
<dbReference type="EMBL" id="JAATLM010000001">
    <property type="protein sequence ID" value="NIZ70074.1"/>
    <property type="molecule type" value="Genomic_DNA"/>
</dbReference>
<dbReference type="InterPro" id="IPR025669">
    <property type="entry name" value="AAA_dom"/>
</dbReference>
<evidence type="ECO:0000313" key="3">
    <source>
        <dbReference type="Proteomes" id="UP000778951"/>
    </source>
</evidence>
<proteinExistence type="predicted"/>
<dbReference type="InterPro" id="IPR050678">
    <property type="entry name" value="DNA_Partitioning_ATPase"/>
</dbReference>
<reference evidence="2" key="1">
    <citation type="submission" date="2020-03" db="EMBL/GenBank/DDBJ databases">
        <title>Spirochaetal bacteria isolated from arthropods constitute a novel genus Entomospira genus novum within the order Spirochaetales.</title>
        <authorList>
            <person name="Grana-Miraglia L."/>
            <person name="Sikutova S."/>
            <person name="Fingerle V."/>
            <person name="Sing A."/>
            <person name="Castillo-Ramirez S."/>
            <person name="Margos G."/>
            <person name="Rudolf I."/>
        </authorList>
    </citation>
    <scope>NUCLEOTIDE SEQUENCE</scope>
    <source>
        <strain evidence="2">BR149</strain>
    </source>
</reference>
<dbReference type="SUPFAM" id="SSF52540">
    <property type="entry name" value="P-loop containing nucleoside triphosphate hydrolases"/>
    <property type="match status" value="1"/>
</dbReference>
<dbReference type="CDD" id="cd02042">
    <property type="entry name" value="ParAB_family"/>
    <property type="match status" value="1"/>
</dbReference>
<dbReference type="Proteomes" id="UP000778951">
    <property type="component" value="Unassembled WGS sequence"/>
</dbReference>
<organism evidence="2 3">
    <name type="scientific">Entomospira culicis</name>
    <dbReference type="NCBI Taxonomy" id="2719989"/>
    <lineage>
        <taxon>Bacteria</taxon>
        <taxon>Pseudomonadati</taxon>
        <taxon>Spirochaetota</taxon>
        <taxon>Spirochaetia</taxon>
        <taxon>Spirochaetales</taxon>
        <taxon>Spirochaetaceae</taxon>
        <taxon>Entomospira</taxon>
    </lineage>
</organism>
<feature type="domain" description="AAA" evidence="1">
    <location>
        <begin position="2"/>
        <end position="211"/>
    </location>
</feature>
<gene>
    <name evidence="2" type="ORF">HCT48_07625</name>
</gene>
<dbReference type="AlphaFoldDB" id="A0A968GGI0"/>
<dbReference type="PANTHER" id="PTHR13696:SF99">
    <property type="entry name" value="COBYRINIC ACID AC-DIAMIDE SYNTHASE"/>
    <property type="match status" value="1"/>
</dbReference>
<dbReference type="Gene3D" id="3.40.50.300">
    <property type="entry name" value="P-loop containing nucleotide triphosphate hydrolases"/>
    <property type="match status" value="1"/>
</dbReference>
<keyword evidence="3" id="KW-1185">Reference proteome</keyword>